<dbReference type="AlphaFoldDB" id="A0A239MBW8"/>
<organism evidence="2 3">
    <name type="scientific">Asanoa hainanensis</name>
    <dbReference type="NCBI Taxonomy" id="560556"/>
    <lineage>
        <taxon>Bacteria</taxon>
        <taxon>Bacillati</taxon>
        <taxon>Actinomycetota</taxon>
        <taxon>Actinomycetes</taxon>
        <taxon>Micromonosporales</taxon>
        <taxon>Micromonosporaceae</taxon>
        <taxon>Asanoa</taxon>
    </lineage>
</organism>
<dbReference type="Pfam" id="PF13478">
    <property type="entry name" value="XdhC_C"/>
    <property type="match status" value="1"/>
</dbReference>
<dbReference type="EMBL" id="FZPH01000005">
    <property type="protein sequence ID" value="SNT39643.1"/>
    <property type="molecule type" value="Genomic_DNA"/>
</dbReference>
<reference evidence="2 3" key="1">
    <citation type="submission" date="2017-06" db="EMBL/GenBank/DDBJ databases">
        <authorList>
            <person name="Kim H.J."/>
            <person name="Triplett B.A."/>
        </authorList>
    </citation>
    <scope>NUCLEOTIDE SEQUENCE [LARGE SCALE GENOMIC DNA]</scope>
    <source>
        <strain evidence="2 3">CGMCC 4.5593</strain>
    </source>
</reference>
<dbReference type="InterPro" id="IPR027051">
    <property type="entry name" value="XdhC_Rossmann_dom"/>
</dbReference>
<keyword evidence="3" id="KW-1185">Reference proteome</keyword>
<evidence type="ECO:0000259" key="1">
    <source>
        <dbReference type="Pfam" id="PF13478"/>
    </source>
</evidence>
<accession>A0A239MBW8</accession>
<proteinExistence type="predicted"/>
<dbReference type="InterPro" id="IPR052698">
    <property type="entry name" value="MoCofactor_Util/Proc"/>
</dbReference>
<feature type="domain" description="XdhC Rossmann" evidence="1">
    <location>
        <begin position="27"/>
        <end position="155"/>
    </location>
</feature>
<dbReference type="RefSeq" id="WP_245870860.1">
    <property type="nucleotide sequence ID" value="NZ_FZPH01000005.1"/>
</dbReference>
<evidence type="ECO:0000313" key="2">
    <source>
        <dbReference type="EMBL" id="SNT39643.1"/>
    </source>
</evidence>
<sequence length="169" mass="18021">MTDHVHDASCAVAHGDAPAPRDEPKTLVAIFASPMSAHLLRYAQDLGYRTVLVEPDVTKADGAVSTLDAAGLDANTDVVVCDHHREELGTLLRYALAGKTRWIGLMGNPHHEGPHVKALRDLGVADDEIARVHRPIGLNIGSRTPAEIAIATLAGLIADRNTRPGGFDF</sequence>
<gene>
    <name evidence="2" type="ORF">SAMN05421812_105282</name>
</gene>
<evidence type="ECO:0000313" key="3">
    <source>
        <dbReference type="Proteomes" id="UP000198362"/>
    </source>
</evidence>
<dbReference type="Proteomes" id="UP000198362">
    <property type="component" value="Unassembled WGS sequence"/>
</dbReference>
<dbReference type="PANTHER" id="PTHR30388:SF6">
    <property type="entry name" value="XANTHINE DEHYDROGENASE SUBUNIT A-RELATED"/>
    <property type="match status" value="1"/>
</dbReference>
<dbReference type="PANTHER" id="PTHR30388">
    <property type="entry name" value="ALDEHYDE OXIDOREDUCTASE MOLYBDENUM COFACTOR ASSEMBLY PROTEIN"/>
    <property type="match status" value="1"/>
</dbReference>
<dbReference type="Gene3D" id="3.40.50.720">
    <property type="entry name" value="NAD(P)-binding Rossmann-like Domain"/>
    <property type="match status" value="1"/>
</dbReference>
<name>A0A239MBW8_9ACTN</name>
<protein>
    <submittedName>
        <fullName evidence="2">XdhC Rossmann domain-containing protein</fullName>
    </submittedName>
</protein>